<dbReference type="CDD" id="cd03364">
    <property type="entry name" value="TOPRIM_DnaG_primases"/>
    <property type="match status" value="1"/>
</dbReference>
<keyword evidence="7 12" id="KW-0863">Zinc-finger</keyword>
<feature type="domain" description="Toprim" evidence="15">
    <location>
        <begin position="266"/>
        <end position="361"/>
    </location>
</feature>
<reference evidence="16 17" key="1">
    <citation type="submission" date="2024-02" db="EMBL/GenBank/DDBJ databases">
        <title>Marinospirillum sp. MEB 164 isolated from Lonar lake sediment.</title>
        <authorList>
            <person name="Joshi A."/>
            <person name="Thite S."/>
        </authorList>
    </citation>
    <scope>NUCLEOTIDE SEQUENCE [LARGE SCALE GENOMIC DNA]</scope>
    <source>
        <strain evidence="16 17">MEB164</strain>
    </source>
</reference>
<dbReference type="InterPro" id="IPR034151">
    <property type="entry name" value="TOPRIM_DnaG_bac"/>
</dbReference>
<keyword evidence="1 12" id="KW-0240">DNA-directed RNA polymerase</keyword>
<dbReference type="PROSITE" id="PS50880">
    <property type="entry name" value="TOPRIM"/>
    <property type="match status" value="1"/>
</dbReference>
<evidence type="ECO:0000256" key="4">
    <source>
        <dbReference type="ARBA" id="ARBA00022695"/>
    </source>
</evidence>
<organism evidence="16 17">
    <name type="scientific">Marinospirillum alkalitolerans</name>
    <dbReference type="NCBI Taxonomy" id="3123374"/>
    <lineage>
        <taxon>Bacteria</taxon>
        <taxon>Pseudomonadati</taxon>
        <taxon>Pseudomonadota</taxon>
        <taxon>Gammaproteobacteria</taxon>
        <taxon>Oceanospirillales</taxon>
        <taxon>Oceanospirillaceae</taxon>
        <taxon>Marinospirillum</taxon>
    </lineage>
</organism>
<evidence type="ECO:0000256" key="2">
    <source>
        <dbReference type="ARBA" id="ARBA00022515"/>
    </source>
</evidence>
<dbReference type="InterPro" id="IPR002694">
    <property type="entry name" value="Znf_CHC2"/>
</dbReference>
<keyword evidence="10 12" id="KW-0238">DNA-binding</keyword>
<keyword evidence="17" id="KW-1185">Reference proteome</keyword>
<evidence type="ECO:0000256" key="3">
    <source>
        <dbReference type="ARBA" id="ARBA00022679"/>
    </source>
</evidence>
<evidence type="ECO:0000313" key="17">
    <source>
        <dbReference type="Proteomes" id="UP001621714"/>
    </source>
</evidence>
<gene>
    <name evidence="12 16" type="primary">dnaG</name>
    <name evidence="16" type="ORF">V6U78_05435</name>
</gene>
<dbReference type="InterPro" id="IPR019475">
    <property type="entry name" value="DNA_primase_DnaB-bd"/>
</dbReference>
<name>A0ABW8PW52_9GAMM</name>
<dbReference type="Pfam" id="PF08275">
    <property type="entry name" value="DNAG_N"/>
    <property type="match status" value="1"/>
</dbReference>
<evidence type="ECO:0000256" key="13">
    <source>
        <dbReference type="PIRNR" id="PIRNR002811"/>
    </source>
</evidence>
<comment type="function">
    <text evidence="12 13">RNA polymerase that catalyzes the synthesis of short RNA molecules used as primers for DNA polymerase during DNA replication.</text>
</comment>
<dbReference type="InterPro" id="IPR006171">
    <property type="entry name" value="TOPRIM_dom"/>
</dbReference>
<evidence type="ECO:0000256" key="12">
    <source>
        <dbReference type="HAMAP-Rule" id="MF_00974"/>
    </source>
</evidence>
<evidence type="ECO:0000256" key="6">
    <source>
        <dbReference type="ARBA" id="ARBA00022723"/>
    </source>
</evidence>
<dbReference type="HAMAP" id="MF_00974">
    <property type="entry name" value="DNA_primase_DnaG"/>
    <property type="match status" value="1"/>
</dbReference>
<evidence type="ECO:0000256" key="8">
    <source>
        <dbReference type="ARBA" id="ARBA00022833"/>
    </source>
</evidence>
<dbReference type="SUPFAM" id="SSF117023">
    <property type="entry name" value="DNA primase DnaG, C-terminal domain"/>
    <property type="match status" value="1"/>
</dbReference>
<comment type="catalytic activity">
    <reaction evidence="12">
        <text>ssDNA + n NTP = ssDNA/pppN(pN)n-1 hybrid + (n-1) diphosphate.</text>
        <dbReference type="EC" id="2.7.7.101"/>
    </reaction>
</comment>
<keyword evidence="4 12" id="KW-0548">Nucleotidyltransferase</keyword>
<dbReference type="Gene3D" id="3.40.1360.10">
    <property type="match status" value="1"/>
</dbReference>
<dbReference type="Pfam" id="PF13155">
    <property type="entry name" value="Toprim_2"/>
    <property type="match status" value="1"/>
</dbReference>
<dbReference type="InterPro" id="IPR016136">
    <property type="entry name" value="DNA_helicase_N/primase_C"/>
</dbReference>
<evidence type="ECO:0000256" key="7">
    <source>
        <dbReference type="ARBA" id="ARBA00022771"/>
    </source>
</evidence>
<evidence type="ECO:0000256" key="14">
    <source>
        <dbReference type="SAM" id="MobiDB-lite"/>
    </source>
</evidence>
<comment type="domain">
    <text evidence="12">Contains an N-terminal zinc-binding domain, a central core domain that contains the primase activity, and a C-terminal DnaB-binding domain.</text>
</comment>
<dbReference type="PANTHER" id="PTHR30313">
    <property type="entry name" value="DNA PRIMASE"/>
    <property type="match status" value="1"/>
</dbReference>
<dbReference type="InterPro" id="IPR037068">
    <property type="entry name" value="DNA_primase_core_N_sf"/>
</dbReference>
<evidence type="ECO:0000313" key="16">
    <source>
        <dbReference type="EMBL" id="MFK7160475.1"/>
    </source>
</evidence>
<dbReference type="InterPro" id="IPR036977">
    <property type="entry name" value="DNA_primase_Znf_CHC2"/>
</dbReference>
<evidence type="ECO:0000259" key="15">
    <source>
        <dbReference type="PROSITE" id="PS50880"/>
    </source>
</evidence>
<sequence length="617" mass="68648">MAGRIPQAFIDDLLARTDLAEVISARVPLKKAGRNWTACCPFHHEKTPSFNVIPDKQFYYCFGCQASGNALKFLMEHDHLEFVEAVEALARMQGMEVPREENRSTGQRLQEQQEKERQDARYRVMQQASHFYQQQLLTPAGQEAYHYLIEQRGLDASVIERFALGVAPAGWDELKNHLAAAHVPEALQLELGLLAQKEETGRVYDRFRERVIFPIRDLKGRVVAFGGRVLGEAKPKYLNSPETPLFQKSQTLYGLYEARQAAGRLDRLLVVEGYMDVVALAQQGIHWAVATLGTATTSAHLQQLFRLVNEVVFCFDGDRAGQQAARKALDAALPLMSDGQQARFLFLPQGEDPDSLVRHEGAGLFEQRVNQAQPLAEFLLRELRQDLDLNLLDDQAQLAQRARPPLAALPKGLLKRSLLRRLVQLTGLTEADLLDHAAPVRSPASIAPAAPSFAAQSTHGAASSVPAVSAPSASGSDAIEMRLIRQLLGAPSALQCLPDGWLMGLPATSRLKRLFQPLLAAPHLTTQVVLDYWAGTAEEEWLLAQWKASGDLGLPLAVREAEVLALVERYQQQQEEQQRETRYQQLMAASQAGAIGEAERQELWKLIQEAHQKKRAQ</sequence>
<evidence type="ECO:0000256" key="11">
    <source>
        <dbReference type="ARBA" id="ARBA00023163"/>
    </source>
</evidence>
<dbReference type="EC" id="2.7.7.101" evidence="12"/>
<protein>
    <recommendedName>
        <fullName evidence="12 13">DNA primase</fullName>
        <ecNumber evidence="12">2.7.7.101</ecNumber>
    </recommendedName>
</protein>
<keyword evidence="11 12" id="KW-0804">Transcription</keyword>
<dbReference type="EMBL" id="JBANFI010000003">
    <property type="protein sequence ID" value="MFK7160475.1"/>
    <property type="molecule type" value="Genomic_DNA"/>
</dbReference>
<comment type="subunit">
    <text evidence="12">Monomer. Interacts with DnaB.</text>
</comment>
<dbReference type="InterPro" id="IPR030846">
    <property type="entry name" value="DnaG_bac"/>
</dbReference>
<keyword evidence="2 12" id="KW-0639">Primosome</keyword>
<comment type="cofactor">
    <cofactor evidence="12 13">
        <name>Zn(2+)</name>
        <dbReference type="ChEBI" id="CHEBI:29105"/>
    </cofactor>
    <text evidence="12 13">Binds 1 zinc ion per monomer.</text>
</comment>
<dbReference type="SMART" id="SM00493">
    <property type="entry name" value="TOPRIM"/>
    <property type="match status" value="1"/>
</dbReference>
<dbReference type="Pfam" id="PF01807">
    <property type="entry name" value="Zn_ribbon_DnaG"/>
    <property type="match status" value="1"/>
</dbReference>
<keyword evidence="9" id="KW-0460">Magnesium</keyword>
<comment type="caution">
    <text evidence="16">The sequence shown here is derived from an EMBL/GenBank/DDBJ whole genome shotgun (WGS) entry which is preliminary data.</text>
</comment>
<dbReference type="SMART" id="SM00400">
    <property type="entry name" value="ZnF_CHCC"/>
    <property type="match status" value="1"/>
</dbReference>
<dbReference type="RefSeq" id="WP_405338224.1">
    <property type="nucleotide sequence ID" value="NZ_JBANFI010000003.1"/>
</dbReference>
<evidence type="ECO:0000256" key="9">
    <source>
        <dbReference type="ARBA" id="ARBA00022842"/>
    </source>
</evidence>
<evidence type="ECO:0000256" key="5">
    <source>
        <dbReference type="ARBA" id="ARBA00022705"/>
    </source>
</evidence>
<keyword evidence="6 12" id="KW-0479">Metal-binding</keyword>
<dbReference type="PANTHER" id="PTHR30313:SF2">
    <property type="entry name" value="DNA PRIMASE"/>
    <property type="match status" value="1"/>
</dbReference>
<proteinExistence type="inferred from homology"/>
<dbReference type="Pfam" id="PF10410">
    <property type="entry name" value="DnaB_bind"/>
    <property type="match status" value="1"/>
</dbReference>
<evidence type="ECO:0000256" key="10">
    <source>
        <dbReference type="ARBA" id="ARBA00023125"/>
    </source>
</evidence>
<dbReference type="Gene3D" id="3.90.580.10">
    <property type="entry name" value="Zinc finger, CHC2-type domain"/>
    <property type="match status" value="1"/>
</dbReference>
<dbReference type="PIRSF" id="PIRSF002811">
    <property type="entry name" value="DnaG"/>
    <property type="match status" value="1"/>
</dbReference>
<dbReference type="Gene3D" id="1.10.860.10">
    <property type="entry name" value="DNAb Helicase, Chain A"/>
    <property type="match status" value="1"/>
</dbReference>
<feature type="region of interest" description="Disordered" evidence="14">
    <location>
        <begin position="95"/>
        <end position="118"/>
    </location>
</feature>
<feature type="zinc finger region" description="CHC2-type" evidence="12">
    <location>
        <begin position="40"/>
        <end position="64"/>
    </location>
</feature>
<dbReference type="InterPro" id="IPR006295">
    <property type="entry name" value="DNA_primase_DnaG"/>
</dbReference>
<dbReference type="InterPro" id="IPR013264">
    <property type="entry name" value="DNAG_N"/>
</dbReference>
<keyword evidence="8 12" id="KW-0862">Zinc</keyword>
<dbReference type="NCBIfam" id="TIGR01391">
    <property type="entry name" value="dnaG"/>
    <property type="match status" value="1"/>
</dbReference>
<accession>A0ABW8PW52</accession>
<dbReference type="Gene3D" id="3.90.980.10">
    <property type="entry name" value="DNA primase, catalytic core, N-terminal domain"/>
    <property type="match status" value="1"/>
</dbReference>
<dbReference type="Proteomes" id="UP001621714">
    <property type="component" value="Unassembled WGS sequence"/>
</dbReference>
<evidence type="ECO:0000256" key="1">
    <source>
        <dbReference type="ARBA" id="ARBA00022478"/>
    </source>
</evidence>
<dbReference type="Gene3D" id="1.20.50.20">
    <property type="entry name" value="DnaG, RNA polymerase domain, helical bundle"/>
    <property type="match status" value="1"/>
</dbReference>
<comment type="similarity">
    <text evidence="12 13">Belongs to the DnaG primase family.</text>
</comment>
<dbReference type="SUPFAM" id="SSF57783">
    <property type="entry name" value="Zinc beta-ribbon"/>
    <property type="match status" value="1"/>
</dbReference>
<dbReference type="InterPro" id="IPR050219">
    <property type="entry name" value="DnaG_primase"/>
</dbReference>
<keyword evidence="3 12" id="KW-0808">Transferase</keyword>
<keyword evidence="5 12" id="KW-0235">DNA replication</keyword>
<dbReference type="SUPFAM" id="SSF56731">
    <property type="entry name" value="DNA primase core"/>
    <property type="match status" value="1"/>
</dbReference>